<evidence type="ECO:0000313" key="2">
    <source>
        <dbReference type="Proteomes" id="UP001234297"/>
    </source>
</evidence>
<keyword evidence="2" id="KW-1185">Reference proteome</keyword>
<comment type="caution">
    <text evidence="1">The sequence shown here is derived from an EMBL/GenBank/DDBJ whole genome shotgun (WGS) entry which is preliminary data.</text>
</comment>
<evidence type="ECO:0000313" key="1">
    <source>
        <dbReference type="EMBL" id="KAJ8624324.1"/>
    </source>
</evidence>
<proteinExistence type="predicted"/>
<organism evidence="1 2">
    <name type="scientific">Persea americana</name>
    <name type="common">Avocado</name>
    <dbReference type="NCBI Taxonomy" id="3435"/>
    <lineage>
        <taxon>Eukaryota</taxon>
        <taxon>Viridiplantae</taxon>
        <taxon>Streptophyta</taxon>
        <taxon>Embryophyta</taxon>
        <taxon>Tracheophyta</taxon>
        <taxon>Spermatophyta</taxon>
        <taxon>Magnoliopsida</taxon>
        <taxon>Magnoliidae</taxon>
        <taxon>Laurales</taxon>
        <taxon>Lauraceae</taxon>
        <taxon>Persea</taxon>
    </lineage>
</organism>
<sequence length="235" mass="26587">MNEANINPSGVLEDEQDDEKVTRSNGVRKRLFMNEADINPSIVLEDEQDNEKVIGSNGIKKRLFMNEANINPSIVLEDKVSPFPITKSNRFHLSGTEPIQFDLNSLGTEPILFDLNGPVACATPPPRESQHFIMAENGACVADVHSPGEYVDVVLLDKHSCTCQKWDVLGILCSHALAVIEARGLDPYDFCQHWFSRDTYRQTYSHVLHATRDIRQWEERSNVRVLPPHVRRQPG</sequence>
<name>A0ACC2KSY5_PERAE</name>
<protein>
    <submittedName>
        <fullName evidence="1">Uncharacterized protein</fullName>
    </submittedName>
</protein>
<accession>A0ACC2KSY5</accession>
<reference evidence="1 2" key="1">
    <citation type="journal article" date="2022" name="Hortic Res">
        <title>A haplotype resolved chromosomal level avocado genome allows analysis of novel avocado genes.</title>
        <authorList>
            <person name="Nath O."/>
            <person name="Fletcher S.J."/>
            <person name="Hayward A."/>
            <person name="Shaw L.M."/>
            <person name="Masouleh A.K."/>
            <person name="Furtado A."/>
            <person name="Henry R.J."/>
            <person name="Mitter N."/>
        </authorList>
    </citation>
    <scope>NUCLEOTIDE SEQUENCE [LARGE SCALE GENOMIC DNA]</scope>
    <source>
        <strain evidence="2">cv. Hass</strain>
    </source>
</reference>
<gene>
    <name evidence="1" type="ORF">MRB53_032854</name>
</gene>
<dbReference type="Proteomes" id="UP001234297">
    <property type="component" value="Chromosome 11"/>
</dbReference>
<dbReference type="EMBL" id="CM056819">
    <property type="protein sequence ID" value="KAJ8624324.1"/>
    <property type="molecule type" value="Genomic_DNA"/>
</dbReference>